<dbReference type="OrthoDB" id="1932632at2759"/>
<keyword evidence="7" id="KW-1185">Reference proteome</keyword>
<dbReference type="InterPro" id="IPR046449">
    <property type="entry name" value="DEGP_PDZ_sf"/>
</dbReference>
<accession>A0A314UD86</accession>
<feature type="domain" description="PDZ" evidence="4">
    <location>
        <begin position="14"/>
        <end position="94"/>
    </location>
</feature>
<organism evidence="6 7">
    <name type="scientific">Prunus yedoensis var. nudiflora</name>
    <dbReference type="NCBI Taxonomy" id="2094558"/>
    <lineage>
        <taxon>Eukaryota</taxon>
        <taxon>Viridiplantae</taxon>
        <taxon>Streptophyta</taxon>
        <taxon>Embryophyta</taxon>
        <taxon>Tracheophyta</taxon>
        <taxon>Spermatophyta</taxon>
        <taxon>Magnoliopsida</taxon>
        <taxon>eudicotyledons</taxon>
        <taxon>Gunneridae</taxon>
        <taxon>Pentapetalae</taxon>
        <taxon>rosids</taxon>
        <taxon>fabids</taxon>
        <taxon>Rosales</taxon>
        <taxon>Rosaceae</taxon>
        <taxon>Amygdaloideae</taxon>
        <taxon>Amygdaleae</taxon>
        <taxon>Prunus</taxon>
    </lineage>
</organism>
<dbReference type="STRING" id="2094558.A0A314UD86"/>
<evidence type="ECO:0000256" key="2">
    <source>
        <dbReference type="ARBA" id="ARBA00022801"/>
    </source>
</evidence>
<evidence type="ECO:0000256" key="3">
    <source>
        <dbReference type="ARBA" id="ARBA00022825"/>
    </source>
</evidence>
<sequence>MENPDLRMSMGMGPDQKGVRIRRMEPTSPESQLLKPSDVILSFDGVNIANDGTVPFRHGERIGFSYLVSQKYIGDNAVVKVLRNSETLEFNIKLAKHKELIPSHIEGKRPSYYIIAGFVFTAVSLPYLRSEFGNLFDVPIKLLDKHLHAMAQSIDEQLVVVSQVLVADINIGYEDIVNNQVLTFNGMPVKNLKSLASMVENCDDEYLKLALEYNQDYACMLSNFPLMAELHTSCADGVLQTKTARAATLDILMTHCISSAMSDDLMTKENTLEEVQSTLDDPKTRDTILEEVQETKEIF</sequence>
<feature type="domain" description="Protease Do-like PDZ" evidence="5">
    <location>
        <begin position="101"/>
        <end position="264"/>
    </location>
</feature>
<dbReference type="Pfam" id="PF17815">
    <property type="entry name" value="PDZ_3"/>
    <property type="match status" value="1"/>
</dbReference>
<dbReference type="AlphaFoldDB" id="A0A314UD86"/>
<dbReference type="Gene3D" id="3.20.190.20">
    <property type="match status" value="1"/>
</dbReference>
<protein>
    <submittedName>
        <fullName evidence="6">Protease Do-like 9</fullName>
    </submittedName>
</protein>
<dbReference type="Pfam" id="PF13180">
    <property type="entry name" value="PDZ_2"/>
    <property type="match status" value="1"/>
</dbReference>
<dbReference type="PANTHER" id="PTHR45980">
    <property type="match status" value="1"/>
</dbReference>
<reference evidence="6 7" key="1">
    <citation type="submission" date="2018-02" db="EMBL/GenBank/DDBJ databases">
        <title>Draft genome of wild Prunus yedoensis var. nudiflora.</title>
        <authorList>
            <person name="Baek S."/>
            <person name="Kim J.-H."/>
            <person name="Choi K."/>
            <person name="Kim G.-B."/>
            <person name="Cho A."/>
            <person name="Jang H."/>
            <person name="Shin C.-H."/>
            <person name="Yu H.-J."/>
            <person name="Mun J.-H."/>
        </authorList>
    </citation>
    <scope>NUCLEOTIDE SEQUENCE [LARGE SCALE GENOMIC DNA]</scope>
    <source>
        <strain evidence="7">cv. Jeju island</strain>
        <tissue evidence="6">Leaf</tissue>
    </source>
</reference>
<dbReference type="SUPFAM" id="SSF50156">
    <property type="entry name" value="PDZ domain-like"/>
    <property type="match status" value="1"/>
</dbReference>
<dbReference type="InterPro" id="IPR041517">
    <property type="entry name" value="DEGP_PDZ"/>
</dbReference>
<evidence type="ECO:0000313" key="6">
    <source>
        <dbReference type="EMBL" id="PQM32899.1"/>
    </source>
</evidence>
<evidence type="ECO:0000256" key="1">
    <source>
        <dbReference type="ARBA" id="ARBA00022670"/>
    </source>
</evidence>
<dbReference type="EMBL" id="PJQY01003993">
    <property type="protein sequence ID" value="PQM32899.1"/>
    <property type="molecule type" value="Genomic_DNA"/>
</dbReference>
<proteinExistence type="predicted"/>
<dbReference type="Proteomes" id="UP000250321">
    <property type="component" value="Unassembled WGS sequence"/>
</dbReference>
<dbReference type="Gene3D" id="2.30.42.10">
    <property type="match status" value="1"/>
</dbReference>
<dbReference type="InterPro" id="IPR001478">
    <property type="entry name" value="PDZ"/>
</dbReference>
<evidence type="ECO:0000259" key="5">
    <source>
        <dbReference type="Pfam" id="PF17815"/>
    </source>
</evidence>
<comment type="caution">
    <text evidence="6">The sequence shown here is derived from an EMBL/GenBank/DDBJ whole genome shotgun (WGS) entry which is preliminary data.</text>
</comment>
<keyword evidence="2" id="KW-0378">Hydrolase</keyword>
<keyword evidence="1 6" id="KW-0645">Protease</keyword>
<evidence type="ECO:0000259" key="4">
    <source>
        <dbReference type="Pfam" id="PF13180"/>
    </source>
</evidence>
<dbReference type="GO" id="GO:0006508">
    <property type="term" value="P:proteolysis"/>
    <property type="evidence" value="ECO:0007669"/>
    <property type="project" value="UniProtKB-KW"/>
</dbReference>
<evidence type="ECO:0000313" key="7">
    <source>
        <dbReference type="Proteomes" id="UP000250321"/>
    </source>
</evidence>
<dbReference type="GO" id="GO:0004252">
    <property type="term" value="F:serine-type endopeptidase activity"/>
    <property type="evidence" value="ECO:0007669"/>
    <property type="project" value="TreeGrafter"/>
</dbReference>
<keyword evidence="3" id="KW-0720">Serine protease</keyword>
<dbReference type="PANTHER" id="PTHR45980:SF18">
    <property type="entry name" value="PROTEASE DO-LIKE 9"/>
    <property type="match status" value="1"/>
</dbReference>
<gene>
    <name evidence="6" type="ORF">Pyn_00790</name>
</gene>
<name>A0A314UD86_PRUYE</name>
<dbReference type="InterPro" id="IPR036034">
    <property type="entry name" value="PDZ_sf"/>
</dbReference>